<comment type="caution">
    <text evidence="1">The sequence shown here is derived from an EMBL/GenBank/DDBJ whole genome shotgun (WGS) entry which is preliminary data.</text>
</comment>
<dbReference type="Proteomes" id="UP000013858">
    <property type="component" value="Unassembled WGS sequence"/>
</dbReference>
<sequence length="807" mass="89717">MVICFMLLGIYYINTSKDKAILAAPENYNDILLAPGINIANGVGTDTEIPGDFGTMFKLTKEVSYEVKGLKDPVNDVLVKTGSGINDPKASKVFRFSPDNVVPEKSVLVKNAGLYNGRSIDLKLVIDDMDIAPDETTGKYPYVNFMAVNYNDKDKTDEIPSTNIKVWNEMFLMFGSATRSSSGFNDAYAIGDKVDYHYEFFDHETGAAVNFQGTWNFNNINGLKAVTTDFDGDFNNLYVLKDTWIGYLKDTPKAGKLELYGTNTTVNSERSLLTQLFSGKTFYTSLERRSATTSVRPSQMVVMYGTQSLARIAPATPIVYGVKNEATHTDADYLNLTYSILQTIPDNKIENRDDSFKIETEVPSVYDIDLSAIKIFEYGTDKEWTSLFKIDKEPNNSSKLILNADLSTATNAENFNGKVFDIKIKAKTNASFNFNKNDTTYGYQSSGADNGYMTFELAGPKTNASYTYTTSSGGILSDTLDSKIVEGQTKSKVLYEGVPSADSKENIKIPIGANFTIDYPQPGDSFLENIRVDTENLIDQPISVTYTKGKTLPDTSVLGDTTLWLTLTTAKNVTKDIEVKVTIVPTAAELRVKYKINGSYMTDKYPDYVDSTQMIGAPINLKNIKQVTDTLDAIKEAGYKQTNTPIEEFNLSANGNTIEYEFEGTLFLFSSPTILDFGIEEASYKAIRVNEAQLDKALIIKDTRAVKQKWTLSAKLTQDFTLTETDGTKKIIPDILRYNDGTDEEKKFNLTEKRDLLVDEHTTSNEYDVSKTWNSNGKGFKLDVPGDTVKTLGKYQAKIEFTVNATP</sequence>
<proteinExistence type="predicted"/>
<reference evidence="2 4" key="2">
    <citation type="submission" date="2013-03" db="EMBL/GenBank/DDBJ databases">
        <title>The Genome Sequence of Enterococcus haemoperoxidus BAA-382 (PacBio/Illumina hybrid assembly).</title>
        <authorList>
            <consortium name="The Broad Institute Genomics Platform"/>
            <consortium name="The Broad Institute Genome Sequencing Center for Infectious Disease"/>
            <person name="Earl A."/>
            <person name="Russ C."/>
            <person name="Gilmore M."/>
            <person name="Surin D."/>
            <person name="Walker B."/>
            <person name="Young S."/>
            <person name="Zeng Q."/>
            <person name="Gargeya S."/>
            <person name="Fitzgerald M."/>
            <person name="Haas B."/>
            <person name="Abouelleil A."/>
            <person name="Allen A.W."/>
            <person name="Alvarado L."/>
            <person name="Arachchi H.M."/>
            <person name="Berlin A.M."/>
            <person name="Chapman S.B."/>
            <person name="Gainer-Dewar J."/>
            <person name="Goldberg J."/>
            <person name="Griggs A."/>
            <person name="Gujja S."/>
            <person name="Hansen M."/>
            <person name="Howarth C."/>
            <person name="Imamovic A."/>
            <person name="Ireland A."/>
            <person name="Larimer J."/>
            <person name="McCowan C."/>
            <person name="Murphy C."/>
            <person name="Pearson M."/>
            <person name="Poon T.W."/>
            <person name="Priest M."/>
            <person name="Roberts A."/>
            <person name="Saif S."/>
            <person name="Shea T."/>
            <person name="Sisk P."/>
            <person name="Sykes S."/>
            <person name="Wortman J."/>
            <person name="Nusbaum C."/>
            <person name="Birren B."/>
        </authorList>
    </citation>
    <scope>NUCLEOTIDE SEQUENCE [LARGE SCALE GENOMIC DNA]</scope>
    <source>
        <strain evidence="2 4">ATCC BAA-382</strain>
    </source>
</reference>
<dbReference type="eggNOG" id="ENOG50305N8">
    <property type="taxonomic scope" value="Bacteria"/>
</dbReference>
<evidence type="ECO:0000313" key="1">
    <source>
        <dbReference type="EMBL" id="EOH92441.1"/>
    </source>
</evidence>
<evidence type="ECO:0008006" key="5">
    <source>
        <dbReference type="Google" id="ProtNLM"/>
    </source>
</evidence>
<organism evidence="1 3">
    <name type="scientific">Enterococcus haemoperoxidus ATCC BAA-382</name>
    <dbReference type="NCBI Taxonomy" id="1158608"/>
    <lineage>
        <taxon>Bacteria</taxon>
        <taxon>Bacillati</taxon>
        <taxon>Bacillota</taxon>
        <taxon>Bacilli</taxon>
        <taxon>Lactobacillales</taxon>
        <taxon>Enterococcaceae</taxon>
        <taxon>Enterococcus</taxon>
    </lineage>
</organism>
<dbReference type="PATRIC" id="fig|1158608.3.peg.3039"/>
<protein>
    <recommendedName>
        <fullName evidence="5">WxL domain-containing protein</fullName>
    </recommendedName>
</protein>
<dbReference type="EMBL" id="AJAR01000030">
    <property type="protein sequence ID" value="EOH92441.1"/>
    <property type="molecule type" value="Genomic_DNA"/>
</dbReference>
<dbReference type="STRING" id="155618.RV06_GL000540"/>
<dbReference type="Proteomes" id="UP000014197">
    <property type="component" value="Unassembled WGS sequence"/>
</dbReference>
<keyword evidence="4" id="KW-1185">Reference proteome</keyword>
<reference evidence="1 3" key="1">
    <citation type="submission" date="2013-02" db="EMBL/GenBank/DDBJ databases">
        <title>The Genome Sequence of Enterococcus haemoperoxidus BAA-382.</title>
        <authorList>
            <consortium name="The Broad Institute Genome Sequencing Platform"/>
            <consortium name="The Broad Institute Genome Sequencing Center for Infectious Disease"/>
            <person name="Earl A.M."/>
            <person name="Gilmore M.S."/>
            <person name="Lebreton F."/>
            <person name="Walker B."/>
            <person name="Young S.K."/>
            <person name="Zeng Q."/>
            <person name="Gargeya S."/>
            <person name="Fitzgerald M."/>
            <person name="Haas B."/>
            <person name="Abouelleil A."/>
            <person name="Alvarado L."/>
            <person name="Arachchi H.M."/>
            <person name="Berlin A.M."/>
            <person name="Chapman S.B."/>
            <person name="Dewar J."/>
            <person name="Goldberg J."/>
            <person name="Griggs A."/>
            <person name="Gujja S."/>
            <person name="Hansen M."/>
            <person name="Howarth C."/>
            <person name="Imamovic A."/>
            <person name="Larimer J."/>
            <person name="McCowan C."/>
            <person name="Murphy C."/>
            <person name="Neiman D."/>
            <person name="Pearson M."/>
            <person name="Priest M."/>
            <person name="Roberts A."/>
            <person name="Saif S."/>
            <person name="Shea T."/>
            <person name="Sisk P."/>
            <person name="Sykes S."/>
            <person name="Wortman J."/>
            <person name="Nusbaum C."/>
            <person name="Birren B."/>
        </authorList>
    </citation>
    <scope>NUCLEOTIDE SEQUENCE [LARGE SCALE GENOMIC DNA]</scope>
    <source>
        <strain evidence="1 3">ATCC BAA-382</strain>
    </source>
</reference>
<dbReference type="EMBL" id="ASVY01000002">
    <property type="protein sequence ID" value="EOT61807.1"/>
    <property type="molecule type" value="Genomic_DNA"/>
</dbReference>
<gene>
    <name evidence="2" type="ORF">I583_00789</name>
    <name evidence="1" type="ORF">UAW_03106</name>
</gene>
<evidence type="ECO:0000313" key="2">
    <source>
        <dbReference type="EMBL" id="EOT61807.1"/>
    </source>
</evidence>
<name>R2SHY7_9ENTE</name>
<dbReference type="AlphaFoldDB" id="R2SHY7"/>
<evidence type="ECO:0000313" key="4">
    <source>
        <dbReference type="Proteomes" id="UP000014197"/>
    </source>
</evidence>
<accession>R2SHY7</accession>
<evidence type="ECO:0000313" key="3">
    <source>
        <dbReference type="Proteomes" id="UP000013858"/>
    </source>
</evidence>